<dbReference type="PANTHER" id="PTHR23282:SF101">
    <property type="entry name" value="MAM DOMAIN-CONTAINING PROTEIN"/>
    <property type="match status" value="1"/>
</dbReference>
<dbReference type="Gene3D" id="2.60.120.200">
    <property type="match status" value="1"/>
</dbReference>
<evidence type="ECO:0000259" key="1">
    <source>
        <dbReference type="PROSITE" id="PS50060"/>
    </source>
</evidence>
<feature type="domain" description="MAM" evidence="1">
    <location>
        <begin position="1"/>
        <end position="78"/>
    </location>
</feature>
<sequence length="240" mass="26269">MRGSEMGDLDVIVEDKSGSDIARWTMSGSVDSGWNQGFVSLPVQAEMINVTGRRGSGFRSDIALDDFKIYQGHCNCPPFTFGTNCNKTCVCDQSKSLLCDKDTGECLCKNGWTGVKCSCREKTKCDENSFCEGSNCFCNDGVLNKPTNCSDEVLVLYSCSFETDIETCSIYNHGEMKWRKHSNGTPSDNTGPYSAKEGTFYAYTEATGLSTGNEGVMEISLANLNLSKYPISNSTCYQHA</sequence>
<evidence type="ECO:0000313" key="2">
    <source>
        <dbReference type="EnsemblMetazoa" id="G5769.1:cds"/>
    </source>
</evidence>
<accession>A0A8W8NH15</accession>
<name>A0A8W8NH15_MAGGI</name>
<dbReference type="OrthoDB" id="6117558at2759"/>
<dbReference type="InterPro" id="IPR000998">
    <property type="entry name" value="MAM_dom"/>
</dbReference>
<proteinExistence type="predicted"/>
<dbReference type="Pfam" id="PF00629">
    <property type="entry name" value="MAM"/>
    <property type="match status" value="1"/>
</dbReference>
<dbReference type="PROSITE" id="PS50060">
    <property type="entry name" value="MAM_2"/>
    <property type="match status" value="1"/>
</dbReference>
<dbReference type="EnsemblMetazoa" id="G5769.1">
    <property type="protein sequence ID" value="G5769.1:cds"/>
    <property type="gene ID" value="G5769"/>
</dbReference>
<keyword evidence="3" id="KW-1185">Reference proteome</keyword>
<dbReference type="GO" id="GO:0016020">
    <property type="term" value="C:membrane"/>
    <property type="evidence" value="ECO:0007669"/>
    <property type="project" value="InterPro"/>
</dbReference>
<dbReference type="InterPro" id="IPR013320">
    <property type="entry name" value="ConA-like_dom_sf"/>
</dbReference>
<protein>
    <recommendedName>
        <fullName evidence="1">MAM domain-containing protein</fullName>
    </recommendedName>
</protein>
<evidence type="ECO:0000313" key="3">
    <source>
        <dbReference type="Proteomes" id="UP000005408"/>
    </source>
</evidence>
<reference evidence="2" key="1">
    <citation type="submission" date="2022-08" db="UniProtKB">
        <authorList>
            <consortium name="EnsemblMetazoa"/>
        </authorList>
    </citation>
    <scope>IDENTIFICATION</scope>
    <source>
        <strain evidence="2">05x7-T-G4-1.051#20</strain>
    </source>
</reference>
<dbReference type="SUPFAM" id="SSF49899">
    <property type="entry name" value="Concanavalin A-like lectins/glucanases"/>
    <property type="match status" value="1"/>
</dbReference>
<organism evidence="2 3">
    <name type="scientific">Magallana gigas</name>
    <name type="common">Pacific oyster</name>
    <name type="synonym">Crassostrea gigas</name>
    <dbReference type="NCBI Taxonomy" id="29159"/>
    <lineage>
        <taxon>Eukaryota</taxon>
        <taxon>Metazoa</taxon>
        <taxon>Spiralia</taxon>
        <taxon>Lophotrochozoa</taxon>
        <taxon>Mollusca</taxon>
        <taxon>Bivalvia</taxon>
        <taxon>Autobranchia</taxon>
        <taxon>Pteriomorphia</taxon>
        <taxon>Ostreida</taxon>
        <taxon>Ostreoidea</taxon>
        <taxon>Ostreidae</taxon>
        <taxon>Magallana</taxon>
    </lineage>
</organism>
<dbReference type="PANTHER" id="PTHR23282">
    <property type="entry name" value="APICAL ENDOSOMAL GLYCOPROTEIN PRECURSOR"/>
    <property type="match status" value="1"/>
</dbReference>
<dbReference type="InterPro" id="IPR051560">
    <property type="entry name" value="MAM_domain-containing"/>
</dbReference>
<dbReference type="AlphaFoldDB" id="A0A8W8NH15"/>
<dbReference type="Gene3D" id="2.170.300.10">
    <property type="entry name" value="Tie2 ligand-binding domain superfamily"/>
    <property type="match status" value="1"/>
</dbReference>
<dbReference type="Proteomes" id="UP000005408">
    <property type="component" value="Unassembled WGS sequence"/>
</dbReference>